<dbReference type="InterPro" id="IPR004483">
    <property type="entry name" value="SMUBP-2/Hcs1-like"/>
</dbReference>
<sequence length="1102" mass="120650">MTEVAKAKQRFSSPADFATWCEQALVLEKEAEDEETTELLKSCSQAELQSRGIAILKLRVAEQSTALYGRACVSLERANGDLPAHKISHGDIVGLFDQTARPLVKTIPLGTAVVTRIRTAAIQLAFDGDVPIEILDGRLLNLALVSSDVTLKRYREALDLLKGGAQSSPACQLVDVCFGDAKPRFYEQKSEGCARPDAVDCTFLADSSSRLNEPQQAAVVKAMCAADVSIIHGPPGTGKTTTLVSYILEAVYRKQRLLVTASSNVAVDNLLERLADAGCQSLVRLGHPARVQENIHRFTMDNVVYGSDQAELCRDIKKEIDDILKKSSSKSKKNDKSGEDKPRWGALKELRTELRQRERRAVAEVLKHTQVVFATCTGAAVLHREMRRSGAADPKSLQFDVVVIDEAAQALEVGCWIPLLLGKKAVLAGDHQQLSACVKSSSAQQQGLDQTLFGRLIDRFGDDVAALLSIQYRSNEIIMGWSSRSFYDSKLLAASSVAHQTLKLQEAPAANITSEVVEVLMAPMLFVDTGSLAMYREDGGEPGAGGLPTDIHQSRCNQGESRFLLHYAKTLVKAGLSPSAITVITPYNRQVEQLRSDFGEDAEAEKMGLAPRISTVDSFQGQEADAVLISLVRSNEHGVVGFLSDFRRLNVAVTRARKHVMIVGDASTISKDDVLSSLYEYACDHGRVAFVQQLLDEDGGIPADPATAQAIQEERQRALAKTVGAMKEKRDDKAEREEQLRRRFEHQLRPLTASNSGSAGSGKSHIELPKTLNPYERAIAHEVAKTLGLKHESRGEGSDRRLVVWRDGEIPPETPSREQRPSAQAAVERKDEEETVMDAFERRAKTLMSSLGPGKAAEWKNPTEEEIAVLQRLASDLQLQIVQEESGKKRRFQVQAPGEAETSKVEAEKVKVSKLKEHDTAAKPAASAASAAASSMLAGLHAERLQRQQAQAAERTKELQKAQNEIKQAKKAAKKEKAKAPTADDDDLDALLMEFSTQERTCNFAGCKEKINTLMDAISKCRYCNSRFCLKHAQAEVHGCGEQAHRAEQKKWKETQTAATSRGSGLVNKSAGKDGRGALVNKLQEKVKEQEAGRTAKKKDKK</sequence>
<evidence type="ECO:0000256" key="12">
    <source>
        <dbReference type="ARBA" id="ARBA00022840"/>
    </source>
</evidence>
<evidence type="ECO:0000256" key="3">
    <source>
        <dbReference type="ARBA" id="ARBA00007913"/>
    </source>
</evidence>
<dbReference type="EMBL" id="CAMXCT030001657">
    <property type="protein sequence ID" value="CAL4779291.1"/>
    <property type="molecule type" value="Genomic_DNA"/>
</dbReference>
<dbReference type="GO" id="GO:0005634">
    <property type="term" value="C:nucleus"/>
    <property type="evidence" value="ECO:0007669"/>
    <property type="project" value="UniProtKB-SubCell"/>
</dbReference>
<evidence type="ECO:0000256" key="16">
    <source>
        <dbReference type="SAM" id="MobiDB-lite"/>
    </source>
</evidence>
<dbReference type="PANTHER" id="PTHR43788">
    <property type="entry name" value="DNA2/NAM7 HELICASE FAMILY MEMBER"/>
    <property type="match status" value="1"/>
</dbReference>
<dbReference type="GO" id="GO:0008270">
    <property type="term" value="F:zinc ion binding"/>
    <property type="evidence" value="ECO:0007669"/>
    <property type="project" value="UniProtKB-KW"/>
</dbReference>
<organism evidence="19">
    <name type="scientific">Cladocopium goreaui</name>
    <dbReference type="NCBI Taxonomy" id="2562237"/>
    <lineage>
        <taxon>Eukaryota</taxon>
        <taxon>Sar</taxon>
        <taxon>Alveolata</taxon>
        <taxon>Dinophyceae</taxon>
        <taxon>Suessiales</taxon>
        <taxon>Symbiodiniaceae</taxon>
        <taxon>Cladocopium</taxon>
    </lineage>
</organism>
<feature type="region of interest" description="Disordered" evidence="16">
    <location>
        <begin position="724"/>
        <end position="766"/>
    </location>
</feature>
<keyword evidence="9" id="KW-0378">Hydrolase</keyword>
<evidence type="ECO:0000259" key="17">
    <source>
        <dbReference type="PROSITE" id="PS51039"/>
    </source>
</evidence>
<dbReference type="Pfam" id="PF13087">
    <property type="entry name" value="AAA_12"/>
    <property type="match status" value="1"/>
</dbReference>
<dbReference type="SMART" id="SM00487">
    <property type="entry name" value="DEXDc"/>
    <property type="match status" value="1"/>
</dbReference>
<evidence type="ECO:0000313" key="20">
    <source>
        <dbReference type="EMBL" id="CAL1145354.1"/>
    </source>
</evidence>
<dbReference type="InterPro" id="IPR041677">
    <property type="entry name" value="DNA2/NAM7_AAA_11"/>
</dbReference>
<dbReference type="InterPro" id="IPR047187">
    <property type="entry name" value="SF1_C_Upf1"/>
</dbReference>
<keyword evidence="21" id="KW-0238">DNA-binding</keyword>
<dbReference type="GO" id="GO:0003677">
    <property type="term" value="F:DNA binding"/>
    <property type="evidence" value="ECO:0007669"/>
    <property type="project" value="UniProtKB-KW"/>
</dbReference>
<comment type="subcellular location">
    <subcellularLocation>
        <location evidence="2">Cytoplasm</location>
    </subcellularLocation>
    <subcellularLocation>
        <location evidence="1">Nucleus</location>
    </subcellularLocation>
</comment>
<evidence type="ECO:0000259" key="18">
    <source>
        <dbReference type="PROSITE" id="PS51061"/>
    </source>
</evidence>
<keyword evidence="13" id="KW-0539">Nucleus</keyword>
<dbReference type="SMART" id="SM00382">
    <property type="entry name" value="AAA"/>
    <property type="match status" value="1"/>
</dbReference>
<evidence type="ECO:0000256" key="2">
    <source>
        <dbReference type="ARBA" id="ARBA00004496"/>
    </source>
</evidence>
<dbReference type="Gene3D" id="3.30.1370.50">
    <property type="entry name" value="R3H-like domain"/>
    <property type="match status" value="1"/>
</dbReference>
<dbReference type="SMART" id="SM00393">
    <property type="entry name" value="R3H"/>
    <property type="match status" value="1"/>
</dbReference>
<dbReference type="Gene3D" id="3.40.50.300">
    <property type="entry name" value="P-loop containing nucleotide triphosphate hydrolases"/>
    <property type="match status" value="2"/>
</dbReference>
<dbReference type="Pfam" id="PF21138">
    <property type="entry name" value="SMUBP-2_HCS1_1B"/>
    <property type="match status" value="1"/>
</dbReference>
<gene>
    <name evidence="19" type="ORF">C1SCF055_LOCUS18840</name>
</gene>
<dbReference type="InterPro" id="IPR000058">
    <property type="entry name" value="Znf_AN1"/>
</dbReference>
<dbReference type="Proteomes" id="UP001152797">
    <property type="component" value="Unassembled WGS sequence"/>
</dbReference>
<evidence type="ECO:0000256" key="10">
    <source>
        <dbReference type="ARBA" id="ARBA00022806"/>
    </source>
</evidence>
<evidence type="ECO:0000256" key="1">
    <source>
        <dbReference type="ARBA" id="ARBA00004123"/>
    </source>
</evidence>
<dbReference type="CDD" id="cd18808">
    <property type="entry name" value="SF1_C_Upf1"/>
    <property type="match status" value="1"/>
</dbReference>
<dbReference type="EMBL" id="CAMXCT020001657">
    <property type="protein sequence ID" value="CAL1145354.1"/>
    <property type="molecule type" value="Genomic_DNA"/>
</dbReference>
<keyword evidence="8 15" id="KW-0863">Zinc-finger</keyword>
<dbReference type="PROSITE" id="PS51061">
    <property type="entry name" value="R3H"/>
    <property type="match status" value="1"/>
</dbReference>
<feature type="region of interest" description="Disordered" evidence="16">
    <location>
        <begin position="943"/>
        <end position="982"/>
    </location>
</feature>
<evidence type="ECO:0000256" key="13">
    <source>
        <dbReference type="ARBA" id="ARBA00023242"/>
    </source>
</evidence>
<dbReference type="GO" id="GO:0016787">
    <property type="term" value="F:hydrolase activity"/>
    <property type="evidence" value="ECO:0007669"/>
    <property type="project" value="UniProtKB-KW"/>
</dbReference>
<dbReference type="InterPro" id="IPR041679">
    <property type="entry name" value="DNA2/NAM7-like_C"/>
</dbReference>
<reference evidence="19" key="1">
    <citation type="submission" date="2022-10" db="EMBL/GenBank/DDBJ databases">
        <authorList>
            <person name="Chen Y."/>
            <person name="Dougan E. K."/>
            <person name="Chan C."/>
            <person name="Rhodes N."/>
            <person name="Thang M."/>
        </authorList>
    </citation>
    <scope>NUCLEOTIDE SEQUENCE</scope>
</reference>
<feature type="compositionally biased region" description="Low complexity" evidence="16">
    <location>
        <begin position="753"/>
        <end position="763"/>
    </location>
</feature>
<dbReference type="InterPro" id="IPR036867">
    <property type="entry name" value="R3H_dom_sf"/>
</dbReference>
<name>A0A9P1CHC5_9DINO</name>
<feature type="compositionally biased region" description="Basic and acidic residues" evidence="16">
    <location>
        <begin position="726"/>
        <end position="748"/>
    </location>
</feature>
<dbReference type="SUPFAM" id="SSF82708">
    <property type="entry name" value="R3H domain"/>
    <property type="match status" value="1"/>
</dbReference>
<dbReference type="SUPFAM" id="SSF118310">
    <property type="entry name" value="AN1-like Zinc finger"/>
    <property type="match status" value="1"/>
</dbReference>
<dbReference type="GO" id="GO:0003723">
    <property type="term" value="F:RNA binding"/>
    <property type="evidence" value="ECO:0007669"/>
    <property type="project" value="InterPro"/>
</dbReference>
<evidence type="ECO:0000256" key="4">
    <source>
        <dbReference type="ARBA" id="ARBA00012551"/>
    </source>
</evidence>
<keyword evidence="7" id="KW-0547">Nucleotide-binding</keyword>
<dbReference type="SUPFAM" id="SSF52540">
    <property type="entry name" value="P-loop containing nucleoside triphosphate hydrolases"/>
    <property type="match status" value="1"/>
</dbReference>
<dbReference type="InterPro" id="IPR001374">
    <property type="entry name" value="R3H_dom"/>
</dbReference>
<feature type="compositionally biased region" description="Basic and acidic residues" evidence="16">
    <location>
        <begin position="790"/>
        <end position="820"/>
    </location>
</feature>
<dbReference type="Pfam" id="PF01428">
    <property type="entry name" value="zf-AN1"/>
    <property type="match status" value="1"/>
</dbReference>
<evidence type="ECO:0000256" key="11">
    <source>
        <dbReference type="ARBA" id="ARBA00022833"/>
    </source>
</evidence>
<evidence type="ECO:0000256" key="6">
    <source>
        <dbReference type="ARBA" id="ARBA00022723"/>
    </source>
</evidence>
<dbReference type="OrthoDB" id="6513042at2759"/>
<evidence type="ECO:0000313" key="21">
    <source>
        <dbReference type="EMBL" id="CAL4779291.1"/>
    </source>
</evidence>
<evidence type="ECO:0000313" key="19">
    <source>
        <dbReference type="EMBL" id="CAI3991979.1"/>
    </source>
</evidence>
<dbReference type="InterPro" id="IPR048761">
    <property type="entry name" value="SMUBP-2_HCS1_1B"/>
</dbReference>
<dbReference type="Gene3D" id="4.10.1110.10">
    <property type="entry name" value="AN1-like Zinc finger"/>
    <property type="match status" value="1"/>
</dbReference>
<dbReference type="NCBIfam" id="TIGR00376">
    <property type="entry name" value="IGHMBP2 family helicase"/>
    <property type="match status" value="1"/>
</dbReference>
<dbReference type="EMBL" id="CAMXCT010001657">
    <property type="protein sequence ID" value="CAI3991979.1"/>
    <property type="molecule type" value="Genomic_DNA"/>
</dbReference>
<evidence type="ECO:0000256" key="8">
    <source>
        <dbReference type="ARBA" id="ARBA00022771"/>
    </source>
</evidence>
<keyword evidence="5" id="KW-0963">Cytoplasm</keyword>
<evidence type="ECO:0000313" key="22">
    <source>
        <dbReference type="Proteomes" id="UP001152797"/>
    </source>
</evidence>
<accession>A0A9P1CHC5</accession>
<dbReference type="InterPro" id="IPR027417">
    <property type="entry name" value="P-loop_NTPase"/>
</dbReference>
<dbReference type="GO" id="GO:0005524">
    <property type="term" value="F:ATP binding"/>
    <property type="evidence" value="ECO:0007669"/>
    <property type="project" value="UniProtKB-KW"/>
</dbReference>
<protein>
    <recommendedName>
        <fullName evidence="4">DNA helicase</fullName>
        <ecNumber evidence="4">3.6.4.12</ecNumber>
    </recommendedName>
</protein>
<dbReference type="PANTHER" id="PTHR43788:SF8">
    <property type="entry name" value="DNA-BINDING PROTEIN SMUBP-2"/>
    <property type="match status" value="1"/>
</dbReference>
<dbReference type="Pfam" id="PF01424">
    <property type="entry name" value="R3H"/>
    <property type="match status" value="1"/>
</dbReference>
<feature type="domain" description="R3H" evidence="18">
    <location>
        <begin position="742"/>
        <end position="808"/>
    </location>
</feature>
<dbReference type="Gene3D" id="2.40.30.270">
    <property type="match status" value="1"/>
</dbReference>
<dbReference type="Pfam" id="PF13086">
    <property type="entry name" value="AAA_11"/>
    <property type="match status" value="1"/>
</dbReference>
<evidence type="ECO:0000256" key="5">
    <source>
        <dbReference type="ARBA" id="ARBA00022490"/>
    </source>
</evidence>
<keyword evidence="6" id="KW-0479">Metal-binding</keyword>
<dbReference type="SMART" id="SM00154">
    <property type="entry name" value="ZnF_AN1"/>
    <property type="match status" value="1"/>
</dbReference>
<evidence type="ECO:0000256" key="9">
    <source>
        <dbReference type="ARBA" id="ARBA00022801"/>
    </source>
</evidence>
<dbReference type="AlphaFoldDB" id="A0A9P1CHC5"/>
<dbReference type="GO" id="GO:0043139">
    <property type="term" value="F:5'-3' DNA helicase activity"/>
    <property type="evidence" value="ECO:0007669"/>
    <property type="project" value="TreeGrafter"/>
</dbReference>
<keyword evidence="10" id="KW-0347">Helicase</keyword>
<comment type="similarity">
    <text evidence="3">Belongs to the DNA2/NAM7 helicase family.</text>
</comment>
<keyword evidence="22" id="KW-1185">Reference proteome</keyword>
<keyword evidence="11" id="KW-0862">Zinc</keyword>
<dbReference type="InterPro" id="IPR035896">
    <property type="entry name" value="AN1-like_Znf"/>
</dbReference>
<reference evidence="20" key="2">
    <citation type="submission" date="2024-04" db="EMBL/GenBank/DDBJ databases">
        <authorList>
            <person name="Chen Y."/>
            <person name="Shah S."/>
            <person name="Dougan E. K."/>
            <person name="Thang M."/>
            <person name="Chan C."/>
        </authorList>
    </citation>
    <scope>NUCLEOTIDE SEQUENCE [LARGE SCALE GENOMIC DNA]</scope>
</reference>
<feature type="region of interest" description="Disordered" evidence="16">
    <location>
        <begin position="790"/>
        <end position="834"/>
    </location>
</feature>
<dbReference type="GO" id="GO:0005737">
    <property type="term" value="C:cytoplasm"/>
    <property type="evidence" value="ECO:0007669"/>
    <property type="project" value="UniProtKB-SubCell"/>
</dbReference>
<dbReference type="InterPro" id="IPR014001">
    <property type="entry name" value="Helicase_ATP-bd"/>
</dbReference>
<feature type="domain" description="AN1-type" evidence="17">
    <location>
        <begin position="996"/>
        <end position="1048"/>
    </location>
</feature>
<evidence type="ECO:0000256" key="15">
    <source>
        <dbReference type="PROSITE-ProRule" id="PRU00449"/>
    </source>
</evidence>
<dbReference type="EC" id="3.6.4.12" evidence="4"/>
<proteinExistence type="inferred from homology"/>
<keyword evidence="12" id="KW-0067">ATP-binding</keyword>
<dbReference type="PROSITE" id="PS51039">
    <property type="entry name" value="ZF_AN1"/>
    <property type="match status" value="1"/>
</dbReference>
<comment type="catalytic activity">
    <reaction evidence="14">
        <text>ATP + H2O = ADP + phosphate + H(+)</text>
        <dbReference type="Rhea" id="RHEA:13065"/>
        <dbReference type="ChEBI" id="CHEBI:15377"/>
        <dbReference type="ChEBI" id="CHEBI:15378"/>
        <dbReference type="ChEBI" id="CHEBI:30616"/>
        <dbReference type="ChEBI" id="CHEBI:43474"/>
        <dbReference type="ChEBI" id="CHEBI:456216"/>
        <dbReference type="EC" id="3.6.4.12"/>
    </reaction>
    <physiologicalReaction direction="left-to-right" evidence="14">
        <dbReference type="Rhea" id="RHEA:13066"/>
    </physiologicalReaction>
</comment>
<feature type="compositionally biased region" description="Basic and acidic residues" evidence="16">
    <location>
        <begin position="1083"/>
        <end position="1094"/>
    </location>
</feature>
<evidence type="ECO:0000256" key="14">
    <source>
        <dbReference type="ARBA" id="ARBA00048432"/>
    </source>
</evidence>
<dbReference type="InterPro" id="IPR003593">
    <property type="entry name" value="AAA+_ATPase"/>
</dbReference>
<dbReference type="InterPro" id="IPR050534">
    <property type="entry name" value="Coronavir_polyprotein_1ab"/>
</dbReference>
<comment type="caution">
    <text evidence="19">The sequence shown here is derived from an EMBL/GenBank/DDBJ whole genome shotgun (WGS) entry which is preliminary data.</text>
</comment>
<feature type="region of interest" description="Disordered" evidence="16">
    <location>
        <begin position="1048"/>
        <end position="1102"/>
    </location>
</feature>
<dbReference type="CDD" id="cd02325">
    <property type="entry name" value="R3H"/>
    <property type="match status" value="1"/>
</dbReference>
<evidence type="ECO:0000256" key="7">
    <source>
        <dbReference type="ARBA" id="ARBA00022741"/>
    </source>
</evidence>